<evidence type="ECO:0000259" key="8">
    <source>
        <dbReference type="PROSITE" id="PS50940"/>
    </source>
</evidence>
<keyword evidence="2" id="KW-0964">Secreted</keyword>
<feature type="domain" description="Chitin-binding type-2" evidence="8">
    <location>
        <begin position="1498"/>
        <end position="1553"/>
    </location>
</feature>
<dbReference type="Gene3D" id="2.20.100.10">
    <property type="entry name" value="Thrombospondin type-1 (TSP1) repeat"/>
    <property type="match status" value="21"/>
</dbReference>
<protein>
    <recommendedName>
        <fullName evidence="8">Chitin-binding type-2 domain-containing protein</fullName>
    </recommendedName>
</protein>
<dbReference type="GO" id="GO:0005576">
    <property type="term" value="C:extracellular region"/>
    <property type="evidence" value="ECO:0007669"/>
    <property type="project" value="InterPro"/>
</dbReference>
<dbReference type="InterPro" id="IPR036508">
    <property type="entry name" value="Chitin-bd_dom_sf"/>
</dbReference>
<evidence type="ECO:0000256" key="4">
    <source>
        <dbReference type="ARBA" id="ARBA00022737"/>
    </source>
</evidence>
<evidence type="ECO:0000256" key="3">
    <source>
        <dbReference type="ARBA" id="ARBA00022729"/>
    </source>
</evidence>
<organism evidence="9 10">
    <name type="scientific">Magallana gigas</name>
    <name type="common">Pacific oyster</name>
    <name type="synonym">Crassostrea gigas</name>
    <dbReference type="NCBI Taxonomy" id="29159"/>
    <lineage>
        <taxon>Eukaryota</taxon>
        <taxon>Metazoa</taxon>
        <taxon>Spiralia</taxon>
        <taxon>Lophotrochozoa</taxon>
        <taxon>Mollusca</taxon>
        <taxon>Bivalvia</taxon>
        <taxon>Autobranchia</taxon>
        <taxon>Pteriomorphia</taxon>
        <taxon>Ostreida</taxon>
        <taxon>Ostreoidea</taxon>
        <taxon>Ostreidae</taxon>
        <taxon>Magallana</taxon>
    </lineage>
</organism>
<dbReference type="Proteomes" id="UP000005408">
    <property type="component" value="Unassembled WGS sequence"/>
</dbReference>
<dbReference type="SUPFAM" id="SSF57625">
    <property type="entry name" value="Invertebrate chitin-binding proteins"/>
    <property type="match status" value="1"/>
</dbReference>
<dbReference type="FunFam" id="2.20.100.10:FF:000007">
    <property type="entry name" value="Thrombospondin 1"/>
    <property type="match status" value="9"/>
</dbReference>
<evidence type="ECO:0000256" key="7">
    <source>
        <dbReference type="SAM" id="SignalP"/>
    </source>
</evidence>
<evidence type="ECO:0000313" key="9">
    <source>
        <dbReference type="EnsemblMetazoa" id="G14683.1:cds"/>
    </source>
</evidence>
<keyword evidence="3 7" id="KW-0732">Signal</keyword>
<dbReference type="PANTHER" id="PTHR22906:SF43">
    <property type="entry name" value="PROPERDIN"/>
    <property type="match status" value="1"/>
</dbReference>
<evidence type="ECO:0000256" key="1">
    <source>
        <dbReference type="ARBA" id="ARBA00004613"/>
    </source>
</evidence>
<keyword evidence="4" id="KW-0677">Repeat</keyword>
<dbReference type="SMART" id="SM00209">
    <property type="entry name" value="TSP1"/>
    <property type="match status" value="21"/>
</dbReference>
<evidence type="ECO:0000256" key="5">
    <source>
        <dbReference type="ARBA" id="ARBA00023157"/>
    </source>
</evidence>
<dbReference type="SUPFAM" id="SSF82895">
    <property type="entry name" value="TSP-1 type 1 repeat"/>
    <property type="match status" value="21"/>
</dbReference>
<dbReference type="PROSITE" id="PS50092">
    <property type="entry name" value="TSP1"/>
    <property type="match status" value="14"/>
</dbReference>
<dbReference type="PRINTS" id="PR01705">
    <property type="entry name" value="TSP1REPEAT"/>
</dbReference>
<dbReference type="InterPro" id="IPR052065">
    <property type="entry name" value="Compl_asym_regulator"/>
</dbReference>
<feature type="chain" id="PRO_5036504661" description="Chitin-binding type-2 domain-containing protein" evidence="7">
    <location>
        <begin position="21"/>
        <end position="1627"/>
    </location>
</feature>
<dbReference type="InterPro" id="IPR016187">
    <property type="entry name" value="CTDL_fold"/>
</dbReference>
<evidence type="ECO:0000313" key="10">
    <source>
        <dbReference type="Proteomes" id="UP000005408"/>
    </source>
</evidence>
<dbReference type="SMART" id="SM00181">
    <property type="entry name" value="EGF"/>
    <property type="match status" value="6"/>
</dbReference>
<evidence type="ECO:0000256" key="2">
    <source>
        <dbReference type="ARBA" id="ARBA00022525"/>
    </source>
</evidence>
<feature type="signal peptide" evidence="7">
    <location>
        <begin position="1"/>
        <end position="20"/>
    </location>
</feature>
<dbReference type="EnsemblMetazoa" id="G14683.1">
    <property type="protein sequence ID" value="G14683.1:cds"/>
    <property type="gene ID" value="G14683"/>
</dbReference>
<keyword evidence="6" id="KW-0472">Membrane</keyword>
<evidence type="ECO:0000256" key="6">
    <source>
        <dbReference type="SAM" id="Phobius"/>
    </source>
</evidence>
<dbReference type="SMART" id="SM00494">
    <property type="entry name" value="ChtBD2"/>
    <property type="match status" value="1"/>
</dbReference>
<comment type="subcellular location">
    <subcellularLocation>
        <location evidence="1">Secreted</location>
    </subcellularLocation>
</comment>
<dbReference type="Pfam" id="PF00090">
    <property type="entry name" value="TSP_1"/>
    <property type="match status" value="21"/>
</dbReference>
<dbReference type="InterPro" id="IPR036383">
    <property type="entry name" value="TSP1_rpt_sf"/>
</dbReference>
<keyword evidence="5" id="KW-1015">Disulfide bond</keyword>
<dbReference type="SUPFAM" id="SSF56436">
    <property type="entry name" value="C-type lectin-like"/>
    <property type="match status" value="1"/>
</dbReference>
<keyword evidence="6" id="KW-0812">Transmembrane</keyword>
<reference evidence="9" key="1">
    <citation type="submission" date="2022-08" db="UniProtKB">
        <authorList>
            <consortium name="EnsemblMetazoa"/>
        </authorList>
    </citation>
    <scope>IDENTIFICATION</scope>
    <source>
        <strain evidence="9">05x7-T-G4-1.051#20</strain>
    </source>
</reference>
<dbReference type="InterPro" id="IPR000742">
    <property type="entry name" value="EGF"/>
</dbReference>
<keyword evidence="10" id="KW-1185">Reference proteome</keyword>
<proteinExistence type="predicted"/>
<dbReference type="InterPro" id="IPR000884">
    <property type="entry name" value="TSP1_rpt"/>
</dbReference>
<name>A0A8W8IK20_MAGGI</name>
<keyword evidence="6" id="KW-1133">Transmembrane helix</keyword>
<dbReference type="GO" id="GO:0008061">
    <property type="term" value="F:chitin binding"/>
    <property type="evidence" value="ECO:0007669"/>
    <property type="project" value="InterPro"/>
</dbReference>
<feature type="transmembrane region" description="Helical" evidence="6">
    <location>
        <begin position="1591"/>
        <end position="1612"/>
    </location>
</feature>
<dbReference type="PANTHER" id="PTHR22906">
    <property type="entry name" value="PROPERDIN"/>
    <property type="match status" value="1"/>
</dbReference>
<dbReference type="InterPro" id="IPR002557">
    <property type="entry name" value="Chitin-bd_dom"/>
</dbReference>
<accession>A0A8W8IK20</accession>
<sequence length="1627" mass="179221">MARGPWALFLISCFIVTAVADRGPYYDNTLRTWDQSSQSCQQLGAWDDGDFSVRGFQVPQRPPNYPQDQFFWIGARVQQTPWFTHLGCYETPTAPEKRDISNETFPTFSCYLFCASFRIYFTMGISEKTCYCYDNVDNYRKLGSEQCYYQDFPNNPDELYGAPNPGSVVVFKYHQTRPVAAENDFGNCASFRFFGTQPIGHAYSSCLNRLGRICENGQISISDTIPWTEAVKRCGKLQANFNGYYNGLTESVKYYSLWTGFYRRSIEKWTPPSQGSNLVTMVDNLHSSHCVAVKVNNDGTLYQITYPQLCTKSLPTLCEKSTRVDGNWASWGVWSQCPVTCGGGTIQRSRECTNPPPKHGGSDCVGDAVESKPCNTDPCPVDGNWSSWSPWGNCSSDCGKGEHWRSRECNNPKPEHNGKDCEGDERQRQECIGCPFQKELTLWTSWSTCSVTCGNGIQSRSRRCDLKDDEKHLCSYEEKEERECKTNIECPIDGNWSDWSTWGECSKTCGHGEETRIRTCTNPPPQHGGKDCPGVGLESRKCIGCPGGKTLTPWTAWGQCSVSCGSGEQSRFRECDLTPAEQIQFNCTFKDEQKKSCKMPDCPINGGWSPWSAWGKCSNTCGRGQETRTRTCTNPPPQNGGADCVGSGTESRDCIGCPGGKTLTPWSAWGQCSVSCGSGEQSRFRECDLTPAEQIQFNCTFKDEQKKPCKMPDCPIDGGWSPWSAWGKCSNTCGRGQETRTRTCTNPPPQNGGADCVGSGTESRDCIGCPGGKTLTPWTAWGQCSVSCGSGEQSRFRECDLTPAEQIQFNCTFKDEQKKPCKMPDCPINGGWSPWSAWGKCSNTCGRGQETRTRTCTNPPPQNGGADCVGSGTESRDCIGCPGVKTLTPWSAWGQCSVSCGSGEQSRFRECDLTPAEQIQFNCTFKDEQKKPCKMPGCPIDGGWSPWSAWGKCSNTCGRGQETRTRTCTNPPPQNGGADCVGSGTESRDCIGCPGGKTLTPWTAWGQCSVSCGSGEQSRFRECDLTPAEQIQFNCTFKDEQKKPCKMPDCPIDGGWSPWSAWGKCSNTCGRGQETRTRTCTNPPPQNGGADCVGSGTESRDCIGCPGGKTLTPWTAWGQCSVSCGSGEQSRFRECDLTPAEQIQFNCTFKDEQKKPCKMPDCPIDGGWSPWSAWGKCSNTCGRGQETRTRTCTNPPPQNGGADCVGSGTESRDCIGCPGGKTLTPWTAWGQCSVSCGSGEQSRFRECDLTPAEQIQFNCTFKDEQKKPCKMPDCPIDGGWSPWSAWGKCSNTCGRGQETRTRTCTNPPPQNGGADCVGSGTESRDCIGCPGGKTLTPWTAWGQCSVSCGSGEQSRFRECDLTPAEQIQFNCTFKEEQKQPCKIRECPIDGNWGPWSMWSECCVNSRSRIRECNNPPPQHGGTCHGTFIEGETCFGCPGTWPDPVWTAWSDCSVTCGFGEQRRTRSCELPIASRIKYKCFTRETETKNCSKVQCIGSCVSDCKHWVNGHYQSCETCNGYVSCANQILYKRSCPANLVWDDQAKQCLYISTTCPPPITTPKTNKLLRMKRSVEMNAESTRLTNISLETNTKRWVLLGSSFIGGVMIVASLLVIIKLRRQSRVVYHSVNE</sequence>
<dbReference type="PROSITE" id="PS50940">
    <property type="entry name" value="CHIT_BIND_II"/>
    <property type="match status" value="1"/>
</dbReference>
<dbReference type="FunFam" id="2.20.100.10:FF:000002">
    <property type="entry name" value="Unc-5 netrin receptor C"/>
    <property type="match status" value="1"/>
</dbReference>